<keyword evidence="3" id="KW-1185">Reference proteome</keyword>
<protein>
    <recommendedName>
        <fullName evidence="4">F-box domain-containing protein</fullName>
    </recommendedName>
</protein>
<dbReference type="EMBL" id="BQFW01000009">
    <property type="protein sequence ID" value="GJJ74570.1"/>
    <property type="molecule type" value="Genomic_DNA"/>
</dbReference>
<evidence type="ECO:0000256" key="1">
    <source>
        <dbReference type="SAM" id="MobiDB-lite"/>
    </source>
</evidence>
<feature type="region of interest" description="Disordered" evidence="1">
    <location>
        <begin position="98"/>
        <end position="117"/>
    </location>
</feature>
<feature type="region of interest" description="Disordered" evidence="1">
    <location>
        <begin position="252"/>
        <end position="283"/>
    </location>
</feature>
<proteinExistence type="predicted"/>
<gene>
    <name evidence="2" type="ORF">EMPS_06928</name>
</gene>
<feature type="compositionally biased region" description="Basic and acidic residues" evidence="1">
    <location>
        <begin position="262"/>
        <end position="283"/>
    </location>
</feature>
<dbReference type="Proteomes" id="UP000827284">
    <property type="component" value="Unassembled WGS sequence"/>
</dbReference>
<reference evidence="2" key="2">
    <citation type="journal article" date="2022" name="Microbiol. Resour. Announc.">
        <title>Whole-Genome Sequence of Entomortierella parvispora E1425, a Mucoromycotan Fungus Associated with Burkholderiaceae-Related Endosymbiotic Bacteria.</title>
        <authorList>
            <person name="Herlambang A."/>
            <person name="Guo Y."/>
            <person name="Takashima Y."/>
            <person name="Narisawa K."/>
            <person name="Ohta H."/>
            <person name="Nishizawa T."/>
        </authorList>
    </citation>
    <scope>NUCLEOTIDE SEQUENCE</scope>
    <source>
        <strain evidence="2">E1425</strain>
    </source>
</reference>
<dbReference type="OrthoDB" id="2520703at2759"/>
<dbReference type="AlphaFoldDB" id="A0A9P3HDJ8"/>
<comment type="caution">
    <text evidence="2">The sequence shown here is derived from an EMBL/GenBank/DDBJ whole genome shotgun (WGS) entry which is preliminary data.</text>
</comment>
<reference evidence="2" key="1">
    <citation type="submission" date="2021-11" db="EMBL/GenBank/DDBJ databases">
        <authorList>
            <person name="Herlambang A."/>
            <person name="Guo Y."/>
            <person name="Takashima Y."/>
            <person name="Nishizawa T."/>
        </authorList>
    </citation>
    <scope>NUCLEOTIDE SEQUENCE</scope>
    <source>
        <strain evidence="2">E1425</strain>
    </source>
</reference>
<name>A0A9P3HDJ8_9FUNG</name>
<evidence type="ECO:0000313" key="3">
    <source>
        <dbReference type="Proteomes" id="UP000827284"/>
    </source>
</evidence>
<evidence type="ECO:0000313" key="2">
    <source>
        <dbReference type="EMBL" id="GJJ74570.1"/>
    </source>
</evidence>
<organism evidence="2 3">
    <name type="scientific">Entomortierella parvispora</name>
    <dbReference type="NCBI Taxonomy" id="205924"/>
    <lineage>
        <taxon>Eukaryota</taxon>
        <taxon>Fungi</taxon>
        <taxon>Fungi incertae sedis</taxon>
        <taxon>Mucoromycota</taxon>
        <taxon>Mortierellomycotina</taxon>
        <taxon>Mortierellomycetes</taxon>
        <taxon>Mortierellales</taxon>
        <taxon>Mortierellaceae</taxon>
        <taxon>Entomortierella</taxon>
    </lineage>
</organism>
<sequence>MSLTALINIPELALLLARYLSNREYCRLSLTCKTFEPVFRPLIWREYEYFYDNPPNPLLDKNLAHLRNLSVVLGIPRNYNDPDCPVIYDLLIGPAAQHRTPQPEREEETGALDSNSSHVIDNHSENKPCRTLQHFKFQLHFEEYEWNKHYDFQVEVQCFLLDVFRYNTCLTEVSLDSQLVRIRGFNDQLLEAFLSLTRLRSLTITMDEVFKSTQPGALKMAMELGHRHPSLESIHFEGWRGGERPCIALRPGHMTEEDEQTLDDREKKHDRREGNFLEETESRLRKSPEEGGLVFPRIRCLELPPRRYYPYPESFVKALKREGVIPNLRALYVPKPTFWGYHQ</sequence>
<accession>A0A9P3HDJ8</accession>
<evidence type="ECO:0008006" key="4">
    <source>
        <dbReference type="Google" id="ProtNLM"/>
    </source>
</evidence>